<name>A0A0N1FC65_9PROT</name>
<feature type="chain" id="PRO_5005871120" evidence="11">
    <location>
        <begin position="25"/>
        <end position="841"/>
    </location>
</feature>
<comment type="caution">
    <text evidence="14">The sequence shown here is derived from an EMBL/GenBank/DDBJ whole genome shotgun (WGS) entry which is preliminary data.</text>
</comment>
<feature type="compositionally biased region" description="Low complexity" evidence="10">
    <location>
        <begin position="44"/>
        <end position="62"/>
    </location>
</feature>
<evidence type="ECO:0000256" key="9">
    <source>
        <dbReference type="RuleBase" id="RU003357"/>
    </source>
</evidence>
<dbReference type="AlphaFoldDB" id="A0A0N1FC65"/>
<dbReference type="RefSeq" id="WP_039735054.1">
    <property type="nucleotide sequence ID" value="NZ_JUFX02000113.1"/>
</dbReference>
<dbReference type="GO" id="GO:0009279">
    <property type="term" value="C:cell outer membrane"/>
    <property type="evidence" value="ECO:0007669"/>
    <property type="project" value="UniProtKB-SubCell"/>
</dbReference>
<dbReference type="InterPro" id="IPR012910">
    <property type="entry name" value="Plug_dom"/>
</dbReference>
<dbReference type="InterPro" id="IPR036942">
    <property type="entry name" value="Beta-barrel_TonB_sf"/>
</dbReference>
<evidence type="ECO:0000313" key="14">
    <source>
        <dbReference type="EMBL" id="KPH87392.1"/>
    </source>
</evidence>
<keyword evidence="3 8" id="KW-1134">Transmembrane beta strand</keyword>
<dbReference type="Gene3D" id="2.40.170.20">
    <property type="entry name" value="TonB-dependent receptor, beta-barrel domain"/>
    <property type="match status" value="1"/>
</dbReference>
<feature type="domain" description="TonB-dependent receptor-like beta-barrel" evidence="12">
    <location>
        <begin position="299"/>
        <end position="791"/>
    </location>
</feature>
<dbReference type="Proteomes" id="UP000031553">
    <property type="component" value="Unassembled WGS sequence"/>
</dbReference>
<dbReference type="SUPFAM" id="SSF56935">
    <property type="entry name" value="Porins"/>
    <property type="match status" value="1"/>
</dbReference>
<dbReference type="Gene3D" id="2.170.130.10">
    <property type="entry name" value="TonB-dependent receptor, plug domain"/>
    <property type="match status" value="1"/>
</dbReference>
<keyword evidence="11" id="KW-0732">Signal</keyword>
<keyword evidence="4 8" id="KW-0812">Transmembrane</keyword>
<evidence type="ECO:0000256" key="4">
    <source>
        <dbReference type="ARBA" id="ARBA00022692"/>
    </source>
</evidence>
<evidence type="ECO:0000256" key="11">
    <source>
        <dbReference type="SAM" id="SignalP"/>
    </source>
</evidence>
<evidence type="ECO:0000256" key="10">
    <source>
        <dbReference type="SAM" id="MobiDB-lite"/>
    </source>
</evidence>
<evidence type="ECO:0000256" key="1">
    <source>
        <dbReference type="ARBA" id="ARBA00004571"/>
    </source>
</evidence>
<feature type="domain" description="TonB-dependent receptor plug" evidence="13">
    <location>
        <begin position="103"/>
        <end position="198"/>
    </location>
</feature>
<evidence type="ECO:0000256" key="3">
    <source>
        <dbReference type="ARBA" id="ARBA00022452"/>
    </source>
</evidence>
<accession>A0A0N1FC65</accession>
<comment type="similarity">
    <text evidence="8 9">Belongs to the TonB-dependent receptor family.</text>
</comment>
<evidence type="ECO:0000256" key="5">
    <source>
        <dbReference type="ARBA" id="ARBA00023077"/>
    </source>
</evidence>
<dbReference type="InterPro" id="IPR039426">
    <property type="entry name" value="TonB-dep_rcpt-like"/>
</dbReference>
<proteinExistence type="inferred from homology"/>
<feature type="signal peptide" evidence="11">
    <location>
        <begin position="1"/>
        <end position="24"/>
    </location>
</feature>
<reference evidence="14 15" key="1">
    <citation type="submission" date="2015-07" db="EMBL/GenBank/DDBJ databases">
        <title>Draft Genome Sequence of Komagataeibacter intermedius Strain AF2, Isolated from Kombucha Tea.</title>
        <authorList>
            <person name="Santos R.A."/>
            <person name="Berretta A.A."/>
            <person name="Barud H.S."/>
            <person name="Ribeiro S.J."/>
            <person name="Gonzalez-Garcia L.N."/>
            <person name="Zucchi T.D."/>
            <person name="Goldman G.H."/>
            <person name="Riano-Pachon D.M."/>
        </authorList>
    </citation>
    <scope>NUCLEOTIDE SEQUENCE [LARGE SCALE GENOMIC DNA]</scope>
    <source>
        <strain evidence="14 15">AF2</strain>
    </source>
</reference>
<evidence type="ECO:0000259" key="12">
    <source>
        <dbReference type="Pfam" id="PF00593"/>
    </source>
</evidence>
<evidence type="ECO:0000256" key="2">
    <source>
        <dbReference type="ARBA" id="ARBA00022448"/>
    </source>
</evidence>
<dbReference type="Pfam" id="PF07715">
    <property type="entry name" value="Plug"/>
    <property type="match status" value="1"/>
</dbReference>
<evidence type="ECO:0000256" key="6">
    <source>
        <dbReference type="ARBA" id="ARBA00023136"/>
    </source>
</evidence>
<evidence type="ECO:0000313" key="15">
    <source>
        <dbReference type="Proteomes" id="UP000031553"/>
    </source>
</evidence>
<keyword evidence="2 8" id="KW-0813">Transport</keyword>
<comment type="subcellular location">
    <subcellularLocation>
        <location evidence="1 8">Cell outer membrane</location>
        <topology evidence="1 8">Multi-pass membrane protein</topology>
    </subcellularLocation>
</comment>
<dbReference type="InterPro" id="IPR000531">
    <property type="entry name" value="Beta-barrel_TonB"/>
</dbReference>
<evidence type="ECO:0000256" key="8">
    <source>
        <dbReference type="PROSITE-ProRule" id="PRU01360"/>
    </source>
</evidence>
<protein>
    <submittedName>
        <fullName evidence="14">TonB-denpendent receptor</fullName>
    </submittedName>
</protein>
<keyword evidence="7 8" id="KW-0998">Cell outer membrane</keyword>
<evidence type="ECO:0000256" key="7">
    <source>
        <dbReference type="ARBA" id="ARBA00023237"/>
    </source>
</evidence>
<evidence type="ECO:0000259" key="13">
    <source>
        <dbReference type="Pfam" id="PF07715"/>
    </source>
</evidence>
<dbReference type="OrthoDB" id="593427at2"/>
<feature type="region of interest" description="Disordered" evidence="10">
    <location>
        <begin position="36"/>
        <end position="62"/>
    </location>
</feature>
<dbReference type="EMBL" id="JUFX02000113">
    <property type="protein sequence ID" value="KPH87392.1"/>
    <property type="molecule type" value="Genomic_DNA"/>
</dbReference>
<organism evidence="14 15">
    <name type="scientific">Komagataeibacter intermedius AF2</name>
    <dbReference type="NCBI Taxonomy" id="1458464"/>
    <lineage>
        <taxon>Bacteria</taxon>
        <taxon>Pseudomonadati</taxon>
        <taxon>Pseudomonadota</taxon>
        <taxon>Alphaproteobacteria</taxon>
        <taxon>Acetobacterales</taxon>
        <taxon>Acetobacteraceae</taxon>
        <taxon>Komagataeibacter</taxon>
    </lineage>
</organism>
<dbReference type="Pfam" id="PF00593">
    <property type="entry name" value="TonB_dep_Rec_b-barrel"/>
    <property type="match status" value="1"/>
</dbReference>
<dbReference type="PROSITE" id="PS52016">
    <property type="entry name" value="TONB_DEPENDENT_REC_3"/>
    <property type="match status" value="1"/>
</dbReference>
<keyword evidence="5 9" id="KW-0798">TonB box</keyword>
<keyword evidence="6 8" id="KW-0472">Membrane</keyword>
<dbReference type="InterPro" id="IPR037066">
    <property type="entry name" value="Plug_dom_sf"/>
</dbReference>
<keyword evidence="14" id="KW-0675">Receptor</keyword>
<sequence precursor="true">MISWRITKILAASTALSTVGMVESAPSSAQTATVASHARATGRAPHASTAAAKAKPATDATPVNGVQAAPAAEHIRVTSSGVSADGVTGRAMGGGLMHRETEAKSQTTVSRDFISKLAPATSAAQMLQFAPGANIASSDPFGLSDATSINVRGMQQSEIGYLYEGAPIADVDTYTPYTTEWGDTENYQEVQLSQGQSDINAPLANATAGTMNVKTINPSHHYGGLVDYSYGSHRTNREFIRLETGDIGNTGLRGYISYSNATWDVWRGYGSGQRRHIDSKFVKEWGDGNSVSFVEAYNENNTPGYTNPSMADWQQGGIKGLSEYTGDKSDPSSYWKSSEGGWSNLILVMPMHFKLSDRWKLHVSPYFYYGAGGGGYGSSFPGTASTFYTGSETVSQAYPGQSIALPYPGQTSDGYFNGQAYYTEIEFHPGINASVDFKADRHNKLTLGWWYDYNDDYESETYSQYGTDGSPNSVWGSGKLRTSGGNILYGVNYHLITQTNGIYFGDSASYLHDRLKLSAGFREVIVNRGGTNNLPGAGSSSDFPYRVGMNTAVPEPRVSASFKINQHDQVYLSGTTNFKMPSASTYFTGFYNNPWDGTGYPGGYNTKNEYAITEELGFRHYGSLLNFAVSLYNINITNRNLNSVINMGSGSNTVAYQTTLNGGGNTLRGADMEFSTRPWHHFSPYVSASYLHASEDNDVTAVTENGAISTIHTKGKTSVLAPEWMVNAALNYDDGHIFGSLRYHWTGKQWADEMNTEALPAHGQLDLTLGYRLKNVWYLKHPQIQLNIYNLGDFHYLSGVEAVTTNAYQTTAANGQTVAQNSPAYYVASTFAAMVTVSTGF</sequence>
<gene>
    <name evidence="14" type="ORF">GLUCOINTEAF2_0202081</name>
</gene>